<name>A0A382FXX2_9ZZZZ</name>
<proteinExistence type="predicted"/>
<dbReference type="EMBL" id="UINC01052516">
    <property type="protein sequence ID" value="SVB67936.1"/>
    <property type="molecule type" value="Genomic_DNA"/>
</dbReference>
<protein>
    <submittedName>
        <fullName evidence="2">Uncharacterized protein</fullName>
    </submittedName>
</protein>
<feature type="non-terminal residue" evidence="2">
    <location>
        <position position="39"/>
    </location>
</feature>
<organism evidence="2">
    <name type="scientific">marine metagenome</name>
    <dbReference type="NCBI Taxonomy" id="408172"/>
    <lineage>
        <taxon>unclassified sequences</taxon>
        <taxon>metagenomes</taxon>
        <taxon>ecological metagenomes</taxon>
    </lineage>
</organism>
<evidence type="ECO:0000256" key="1">
    <source>
        <dbReference type="SAM" id="MobiDB-lite"/>
    </source>
</evidence>
<gene>
    <name evidence="2" type="ORF">METZ01_LOCUS220790</name>
</gene>
<sequence>MSAPPAQKKPTVRIGLPPKPDAKQTIRVDLPAAAPAPAA</sequence>
<dbReference type="AlphaFoldDB" id="A0A382FXX2"/>
<feature type="region of interest" description="Disordered" evidence="1">
    <location>
        <begin position="1"/>
        <end position="39"/>
    </location>
</feature>
<reference evidence="2" key="1">
    <citation type="submission" date="2018-05" db="EMBL/GenBank/DDBJ databases">
        <authorList>
            <person name="Lanie J.A."/>
            <person name="Ng W.-L."/>
            <person name="Kazmierczak K.M."/>
            <person name="Andrzejewski T.M."/>
            <person name="Davidsen T.M."/>
            <person name="Wayne K.J."/>
            <person name="Tettelin H."/>
            <person name="Glass J.I."/>
            <person name="Rusch D."/>
            <person name="Podicherti R."/>
            <person name="Tsui H.-C.T."/>
            <person name="Winkler M.E."/>
        </authorList>
    </citation>
    <scope>NUCLEOTIDE SEQUENCE</scope>
</reference>
<accession>A0A382FXX2</accession>
<evidence type="ECO:0000313" key="2">
    <source>
        <dbReference type="EMBL" id="SVB67936.1"/>
    </source>
</evidence>